<protein>
    <submittedName>
        <fullName evidence="3">Uncharacterized protein</fullName>
    </submittedName>
</protein>
<dbReference type="Proteomes" id="UP000094527">
    <property type="component" value="Unassembled WGS sequence"/>
</dbReference>
<feature type="compositionally biased region" description="Low complexity" evidence="1">
    <location>
        <begin position="17"/>
        <end position="41"/>
    </location>
</feature>
<dbReference type="EMBL" id="LJIJ01000649">
    <property type="protein sequence ID" value="ODM95586.1"/>
    <property type="molecule type" value="Genomic_DNA"/>
</dbReference>
<evidence type="ECO:0000256" key="1">
    <source>
        <dbReference type="SAM" id="MobiDB-lite"/>
    </source>
</evidence>
<reference evidence="3 4" key="1">
    <citation type="journal article" date="2016" name="Genome Biol. Evol.">
        <title>Gene Family Evolution Reflects Adaptation to Soil Environmental Stressors in the Genome of the Collembolan Orchesella cincta.</title>
        <authorList>
            <person name="Faddeeva-Vakhrusheva A."/>
            <person name="Derks M.F."/>
            <person name="Anvar S.Y."/>
            <person name="Agamennone V."/>
            <person name="Suring W."/>
            <person name="Smit S."/>
            <person name="van Straalen N.M."/>
            <person name="Roelofs D."/>
        </authorList>
    </citation>
    <scope>NUCLEOTIDE SEQUENCE [LARGE SCALE GENOMIC DNA]</scope>
    <source>
        <tissue evidence="3">Mixed pool</tissue>
    </source>
</reference>
<evidence type="ECO:0000313" key="3">
    <source>
        <dbReference type="EMBL" id="ODM95586.1"/>
    </source>
</evidence>
<comment type="caution">
    <text evidence="3">The sequence shown here is derived from an EMBL/GenBank/DDBJ whole genome shotgun (WGS) entry which is preliminary data.</text>
</comment>
<dbReference type="AlphaFoldDB" id="A0A1D2MRG6"/>
<keyword evidence="4" id="KW-1185">Reference proteome</keyword>
<evidence type="ECO:0000256" key="2">
    <source>
        <dbReference type="SAM" id="Phobius"/>
    </source>
</evidence>
<keyword evidence="2" id="KW-1133">Transmembrane helix</keyword>
<name>A0A1D2MRG6_ORCCI</name>
<organism evidence="3 4">
    <name type="scientific">Orchesella cincta</name>
    <name type="common">Springtail</name>
    <name type="synonym">Podura cincta</name>
    <dbReference type="NCBI Taxonomy" id="48709"/>
    <lineage>
        <taxon>Eukaryota</taxon>
        <taxon>Metazoa</taxon>
        <taxon>Ecdysozoa</taxon>
        <taxon>Arthropoda</taxon>
        <taxon>Hexapoda</taxon>
        <taxon>Collembola</taxon>
        <taxon>Entomobryomorpha</taxon>
        <taxon>Entomobryoidea</taxon>
        <taxon>Orchesellidae</taxon>
        <taxon>Orchesellinae</taxon>
        <taxon>Orchesella</taxon>
    </lineage>
</organism>
<feature type="non-terminal residue" evidence="3">
    <location>
        <position position="150"/>
    </location>
</feature>
<gene>
    <name evidence="3" type="ORF">Ocin01_11098</name>
</gene>
<accession>A0A1D2MRG6</accession>
<sequence>MLEQVRSAPATSGLEISSGSSSSPSSSSSSASPSSLSQSPSAGMIMSSGEEGEDGIYHFASVAVGTGCLVAVVLLAAVFLRCYSNWKSSRYHRQLDDEETSSTKANIRISHSLPDLSQDMAKHEYIQEVKEKKLSKRKGKWVKQTPNQIK</sequence>
<keyword evidence="2" id="KW-0812">Transmembrane</keyword>
<keyword evidence="2" id="KW-0472">Membrane</keyword>
<feature type="region of interest" description="Disordered" evidence="1">
    <location>
        <begin position="1"/>
        <end position="48"/>
    </location>
</feature>
<feature type="transmembrane region" description="Helical" evidence="2">
    <location>
        <begin position="56"/>
        <end position="80"/>
    </location>
</feature>
<proteinExistence type="predicted"/>
<evidence type="ECO:0000313" key="4">
    <source>
        <dbReference type="Proteomes" id="UP000094527"/>
    </source>
</evidence>